<dbReference type="InterPro" id="IPR000014">
    <property type="entry name" value="PAS"/>
</dbReference>
<evidence type="ECO:0000256" key="6">
    <source>
        <dbReference type="SAM" id="Coils"/>
    </source>
</evidence>
<reference evidence="9 10" key="1">
    <citation type="submission" date="2021-03" db="EMBL/GenBank/DDBJ databases">
        <title>Genomic Encyclopedia of Type Strains, Phase IV (KMG-IV): sequencing the most valuable type-strain genomes for metagenomic binning, comparative biology and taxonomic classification.</title>
        <authorList>
            <person name="Goeker M."/>
        </authorList>
    </citation>
    <scope>NUCLEOTIDE SEQUENCE [LARGE SCALE GENOMIC DNA]</scope>
    <source>
        <strain evidence="9 10">DSM 24738</strain>
    </source>
</reference>
<dbReference type="InterPro" id="IPR035965">
    <property type="entry name" value="PAS-like_dom_sf"/>
</dbReference>
<keyword evidence="4" id="KW-0238">DNA-binding</keyword>
<dbReference type="InterPro" id="IPR025944">
    <property type="entry name" value="Sigma_54_int_dom_CS"/>
</dbReference>
<keyword evidence="2" id="KW-0067">ATP-binding</keyword>
<dbReference type="Pfam" id="PF02954">
    <property type="entry name" value="HTH_8"/>
    <property type="match status" value="1"/>
</dbReference>
<dbReference type="Pfam" id="PF08448">
    <property type="entry name" value="PAS_4"/>
    <property type="match status" value="1"/>
</dbReference>
<feature type="coiled-coil region" evidence="6">
    <location>
        <begin position="114"/>
        <end position="141"/>
    </location>
</feature>
<dbReference type="PROSITE" id="PS00676">
    <property type="entry name" value="SIGMA54_INTERACT_2"/>
    <property type="match status" value="1"/>
</dbReference>
<keyword evidence="6" id="KW-0175">Coiled coil</keyword>
<dbReference type="EMBL" id="JAGGKT010000015">
    <property type="protein sequence ID" value="MBP1933984.1"/>
    <property type="molecule type" value="Genomic_DNA"/>
</dbReference>
<evidence type="ECO:0000256" key="4">
    <source>
        <dbReference type="ARBA" id="ARBA00023125"/>
    </source>
</evidence>
<dbReference type="CDD" id="cd00130">
    <property type="entry name" value="PAS"/>
    <property type="match status" value="1"/>
</dbReference>
<sequence length="487" mass="54764">MHQIPITNETLKAILSAIDEGIHAVDARGMTIYYNHIAAQLDGMQVEEVQGKHLLEVFPSLNVETSTLLKVIETREPIYHQHQSYRNVKGKKVVTVNTTVPILVNGEVLGAVEVAKDISKVKELSEKLIDLQAQMVTKKQKPQKTTKNQEETGARYHFTDIITENPQMEKLIQLGKKSAQTSSPILIMGETGTGKELLVQSIHNASARRNAPFIAQNCAALPATLLEGILFGTVKGSFTGAEDRPGLFELADGGSLFLDEINSMPMELQAKLLRVIQENRVRRVGGTQEISVDVRLMAALNEDPQEAIRENRLRSDLYYRLHVVSFLLPPLRERKEDIERLTQHFVKKFNYKFNKLVMGVSPKVSEVLNQHDWPGNIRELEHTIEAAMNMVEGNNIEIEDLSQHLKPKQNKGKLQQNHDEQTLPFSGPQKQALQLENLTLREAVNNLEDFMIEKAMEKTSGNILQAAKILGIPRQTLQYKLAKGSQE</sequence>
<dbReference type="Proteomes" id="UP001519343">
    <property type="component" value="Unassembled WGS sequence"/>
</dbReference>
<dbReference type="SUPFAM" id="SSF55785">
    <property type="entry name" value="PYP-like sensor domain (PAS domain)"/>
    <property type="match status" value="1"/>
</dbReference>
<dbReference type="Gene3D" id="3.30.450.20">
    <property type="entry name" value="PAS domain"/>
    <property type="match status" value="1"/>
</dbReference>
<dbReference type="Gene3D" id="3.40.50.300">
    <property type="entry name" value="P-loop containing nucleotide triphosphate hydrolases"/>
    <property type="match status" value="1"/>
</dbReference>
<evidence type="ECO:0000256" key="2">
    <source>
        <dbReference type="ARBA" id="ARBA00022840"/>
    </source>
</evidence>
<organism evidence="9 10">
    <name type="scientific">Ammoniphilus resinae</name>
    <dbReference type="NCBI Taxonomy" id="861532"/>
    <lineage>
        <taxon>Bacteria</taxon>
        <taxon>Bacillati</taxon>
        <taxon>Bacillota</taxon>
        <taxon>Bacilli</taxon>
        <taxon>Bacillales</taxon>
        <taxon>Paenibacillaceae</taxon>
        <taxon>Aneurinibacillus group</taxon>
        <taxon>Ammoniphilus</taxon>
    </lineage>
</organism>
<dbReference type="Pfam" id="PF25601">
    <property type="entry name" value="AAA_lid_14"/>
    <property type="match status" value="1"/>
</dbReference>
<dbReference type="PROSITE" id="PS50112">
    <property type="entry name" value="PAS"/>
    <property type="match status" value="1"/>
</dbReference>
<protein>
    <submittedName>
        <fullName evidence="9">Arginine utilization regulatory protein</fullName>
    </submittedName>
</protein>
<evidence type="ECO:0000259" key="7">
    <source>
        <dbReference type="PROSITE" id="PS50045"/>
    </source>
</evidence>
<accession>A0ABS4GUQ6</accession>
<dbReference type="Gene3D" id="1.10.8.60">
    <property type="match status" value="1"/>
</dbReference>
<proteinExistence type="predicted"/>
<dbReference type="PRINTS" id="PR01590">
    <property type="entry name" value="HTHFIS"/>
</dbReference>
<dbReference type="RefSeq" id="WP_209811997.1">
    <property type="nucleotide sequence ID" value="NZ_JAGGKT010000015.1"/>
</dbReference>
<evidence type="ECO:0000256" key="5">
    <source>
        <dbReference type="ARBA" id="ARBA00023163"/>
    </source>
</evidence>
<dbReference type="SUPFAM" id="SSF46689">
    <property type="entry name" value="Homeodomain-like"/>
    <property type="match status" value="1"/>
</dbReference>
<keyword evidence="10" id="KW-1185">Reference proteome</keyword>
<evidence type="ECO:0000256" key="3">
    <source>
        <dbReference type="ARBA" id="ARBA00023015"/>
    </source>
</evidence>
<dbReference type="SUPFAM" id="SSF52540">
    <property type="entry name" value="P-loop containing nucleoside triphosphate hydrolases"/>
    <property type="match status" value="1"/>
</dbReference>
<dbReference type="Pfam" id="PF00158">
    <property type="entry name" value="Sigma54_activat"/>
    <property type="match status" value="1"/>
</dbReference>
<dbReference type="SMART" id="SM00091">
    <property type="entry name" value="PAS"/>
    <property type="match status" value="1"/>
</dbReference>
<keyword evidence="1" id="KW-0547">Nucleotide-binding</keyword>
<dbReference type="InterPro" id="IPR009057">
    <property type="entry name" value="Homeodomain-like_sf"/>
</dbReference>
<dbReference type="PROSITE" id="PS50045">
    <property type="entry name" value="SIGMA54_INTERACT_4"/>
    <property type="match status" value="1"/>
</dbReference>
<evidence type="ECO:0000256" key="1">
    <source>
        <dbReference type="ARBA" id="ARBA00022741"/>
    </source>
</evidence>
<dbReference type="PROSITE" id="PS00688">
    <property type="entry name" value="SIGMA54_INTERACT_3"/>
    <property type="match status" value="1"/>
</dbReference>
<evidence type="ECO:0000313" key="9">
    <source>
        <dbReference type="EMBL" id="MBP1933984.1"/>
    </source>
</evidence>
<evidence type="ECO:0000259" key="8">
    <source>
        <dbReference type="PROSITE" id="PS50112"/>
    </source>
</evidence>
<feature type="domain" description="Sigma-54 factor interaction" evidence="7">
    <location>
        <begin position="161"/>
        <end position="389"/>
    </location>
</feature>
<keyword evidence="3" id="KW-0805">Transcription regulation</keyword>
<dbReference type="InterPro" id="IPR025662">
    <property type="entry name" value="Sigma_54_int_dom_ATP-bd_1"/>
</dbReference>
<dbReference type="NCBIfam" id="TIGR00229">
    <property type="entry name" value="sensory_box"/>
    <property type="match status" value="1"/>
</dbReference>
<dbReference type="InterPro" id="IPR002078">
    <property type="entry name" value="Sigma_54_int"/>
</dbReference>
<dbReference type="PANTHER" id="PTHR32071:SF74">
    <property type="entry name" value="TRANSCRIPTIONAL ACTIVATOR ROCR"/>
    <property type="match status" value="1"/>
</dbReference>
<keyword evidence="5" id="KW-0804">Transcription</keyword>
<evidence type="ECO:0000313" key="10">
    <source>
        <dbReference type="Proteomes" id="UP001519343"/>
    </source>
</evidence>
<dbReference type="InterPro" id="IPR013656">
    <property type="entry name" value="PAS_4"/>
</dbReference>
<gene>
    <name evidence="9" type="ORF">J2Z37_004001</name>
</gene>
<dbReference type="PANTHER" id="PTHR32071">
    <property type="entry name" value="TRANSCRIPTIONAL REGULATORY PROTEIN"/>
    <property type="match status" value="1"/>
</dbReference>
<dbReference type="SMART" id="SM00382">
    <property type="entry name" value="AAA"/>
    <property type="match status" value="1"/>
</dbReference>
<dbReference type="Gene3D" id="1.10.10.60">
    <property type="entry name" value="Homeodomain-like"/>
    <property type="match status" value="1"/>
</dbReference>
<dbReference type="PROSITE" id="PS00675">
    <property type="entry name" value="SIGMA54_INTERACT_1"/>
    <property type="match status" value="1"/>
</dbReference>
<dbReference type="InterPro" id="IPR002197">
    <property type="entry name" value="HTH_Fis"/>
</dbReference>
<dbReference type="InterPro" id="IPR027417">
    <property type="entry name" value="P-loop_NTPase"/>
</dbReference>
<dbReference type="InterPro" id="IPR058031">
    <property type="entry name" value="AAA_lid_NorR"/>
</dbReference>
<feature type="domain" description="PAS" evidence="8">
    <location>
        <begin position="7"/>
        <end position="55"/>
    </location>
</feature>
<dbReference type="CDD" id="cd00009">
    <property type="entry name" value="AAA"/>
    <property type="match status" value="1"/>
</dbReference>
<dbReference type="InterPro" id="IPR025943">
    <property type="entry name" value="Sigma_54_int_dom_ATP-bd_2"/>
</dbReference>
<comment type="caution">
    <text evidence="9">The sequence shown here is derived from an EMBL/GenBank/DDBJ whole genome shotgun (WGS) entry which is preliminary data.</text>
</comment>
<dbReference type="InterPro" id="IPR003593">
    <property type="entry name" value="AAA+_ATPase"/>
</dbReference>
<name>A0ABS4GUQ6_9BACL</name>